<protein>
    <submittedName>
        <fullName evidence="2">GM04393p</fullName>
    </submittedName>
</protein>
<dbReference type="FlyBase" id="FBgn0035558">
    <property type="gene designation" value="CG11357"/>
</dbReference>
<organism evidence="2">
    <name type="scientific">Drosophila melanogaster</name>
    <name type="common">Fruit fly</name>
    <dbReference type="NCBI Taxonomy" id="7227"/>
    <lineage>
        <taxon>Eukaryota</taxon>
        <taxon>Metazoa</taxon>
        <taxon>Ecdysozoa</taxon>
        <taxon>Arthropoda</taxon>
        <taxon>Hexapoda</taxon>
        <taxon>Insecta</taxon>
        <taxon>Pterygota</taxon>
        <taxon>Neoptera</taxon>
        <taxon>Endopterygota</taxon>
        <taxon>Diptera</taxon>
        <taxon>Brachycera</taxon>
        <taxon>Muscomorpha</taxon>
        <taxon>Ephydroidea</taxon>
        <taxon>Drosophilidae</taxon>
        <taxon>Drosophila</taxon>
        <taxon>Sophophora</taxon>
    </lineage>
</organism>
<feature type="region of interest" description="Disordered" evidence="1">
    <location>
        <begin position="1"/>
        <end position="29"/>
    </location>
</feature>
<feature type="compositionally biased region" description="Polar residues" evidence="1">
    <location>
        <begin position="1"/>
        <end position="12"/>
    </location>
</feature>
<dbReference type="EMBL" id="AY060884">
    <property type="protein sequence ID" value="AAL28432.1"/>
    <property type="molecule type" value="mRNA"/>
</dbReference>
<evidence type="ECO:0000313" key="3">
    <source>
        <dbReference type="FlyBase" id="FBgn0035558"/>
    </source>
</evidence>
<evidence type="ECO:0000313" key="2">
    <source>
        <dbReference type="EMBL" id="AAL28432.1"/>
    </source>
</evidence>
<proteinExistence type="evidence at transcript level"/>
<sequence>MNKISGNRNGRNVNKKYQKQIANCTVRER</sequence>
<dbReference type="OrthoDB" id="115198at2759"/>
<dbReference type="AGR" id="FB:FBgn0035558"/>
<name>Q95SA8_DROME</name>
<dbReference type="AlphaFoldDB" id="Q95SA8"/>
<gene>
    <name evidence="3" type="ORF">CG11357</name>
</gene>
<accession>Q95SA8</accession>
<reference evidence="2" key="1">
    <citation type="submission" date="2001-10" db="EMBL/GenBank/DDBJ databases">
        <authorList>
            <person name="Stapleton M."/>
            <person name="Brokstein P."/>
            <person name="Hong L."/>
            <person name="Agbayani A."/>
            <person name="Carlson J."/>
            <person name="Champe M."/>
            <person name="Chavez C."/>
            <person name="Dorsett V."/>
            <person name="Farfan D."/>
            <person name="Frise E."/>
            <person name="George R."/>
            <person name="Gonzalez M."/>
            <person name="Guarin H."/>
            <person name="Li P."/>
            <person name="Liao G."/>
            <person name="Miranda A."/>
            <person name="Mungall C.J."/>
            <person name="Nunoo J."/>
            <person name="Pacleb J."/>
            <person name="Paragas V."/>
            <person name="Park S."/>
            <person name="Phouanenavong S."/>
            <person name="Wan K."/>
            <person name="Yu C."/>
            <person name="Lewis S.E."/>
            <person name="Rubin G.M."/>
            <person name="Celniker S."/>
        </authorList>
    </citation>
    <scope>NUCLEOTIDE SEQUENCE</scope>
</reference>
<evidence type="ECO:0000256" key="1">
    <source>
        <dbReference type="SAM" id="MobiDB-lite"/>
    </source>
</evidence>